<sequence>MKYIPFDSLTLDLLFRGKEVKKIHTLKNQTGNQKEMNHSLPNVKFDFNGVGHSRVHCAFQGADSDSDKEVDDMGCDHQQMKFSAQQTSGKIDYIIVHS</sequence>
<organism evidence="1 2">
    <name type="scientific">Araneus ventricosus</name>
    <name type="common">Orbweaver spider</name>
    <name type="synonym">Epeira ventricosa</name>
    <dbReference type="NCBI Taxonomy" id="182803"/>
    <lineage>
        <taxon>Eukaryota</taxon>
        <taxon>Metazoa</taxon>
        <taxon>Ecdysozoa</taxon>
        <taxon>Arthropoda</taxon>
        <taxon>Chelicerata</taxon>
        <taxon>Arachnida</taxon>
        <taxon>Araneae</taxon>
        <taxon>Araneomorphae</taxon>
        <taxon>Entelegynae</taxon>
        <taxon>Araneoidea</taxon>
        <taxon>Araneidae</taxon>
        <taxon>Araneus</taxon>
    </lineage>
</organism>
<name>A0A4Y2CU33_ARAVE</name>
<evidence type="ECO:0000313" key="1">
    <source>
        <dbReference type="EMBL" id="GBM07883.1"/>
    </source>
</evidence>
<keyword evidence="2" id="KW-1185">Reference proteome</keyword>
<dbReference type="EMBL" id="BGPR01000248">
    <property type="protein sequence ID" value="GBM07883.1"/>
    <property type="molecule type" value="Genomic_DNA"/>
</dbReference>
<dbReference type="AlphaFoldDB" id="A0A4Y2CU33"/>
<dbReference type="Proteomes" id="UP000499080">
    <property type="component" value="Unassembled WGS sequence"/>
</dbReference>
<evidence type="ECO:0000313" key="2">
    <source>
        <dbReference type="Proteomes" id="UP000499080"/>
    </source>
</evidence>
<proteinExistence type="predicted"/>
<accession>A0A4Y2CU33</accession>
<comment type="caution">
    <text evidence="1">The sequence shown here is derived from an EMBL/GenBank/DDBJ whole genome shotgun (WGS) entry which is preliminary data.</text>
</comment>
<gene>
    <name evidence="1" type="ORF">AVEN_96499_1</name>
</gene>
<protein>
    <submittedName>
        <fullName evidence="1">Uncharacterized protein</fullName>
    </submittedName>
</protein>
<reference evidence="1 2" key="1">
    <citation type="journal article" date="2019" name="Sci. Rep.">
        <title>Orb-weaving spider Araneus ventricosus genome elucidates the spidroin gene catalogue.</title>
        <authorList>
            <person name="Kono N."/>
            <person name="Nakamura H."/>
            <person name="Ohtoshi R."/>
            <person name="Moran D.A.P."/>
            <person name="Shinohara A."/>
            <person name="Yoshida Y."/>
            <person name="Fujiwara M."/>
            <person name="Mori M."/>
            <person name="Tomita M."/>
            <person name="Arakawa K."/>
        </authorList>
    </citation>
    <scope>NUCLEOTIDE SEQUENCE [LARGE SCALE GENOMIC DNA]</scope>
</reference>